<name>A0ABT4EQB7_9BACI</name>
<evidence type="ECO:0000313" key="1">
    <source>
        <dbReference type="EMBL" id="MCY9546496.1"/>
    </source>
</evidence>
<organism evidence="1 2">
    <name type="scientific">Lysinibacillus xylanilyticus</name>
    <dbReference type="NCBI Taxonomy" id="582475"/>
    <lineage>
        <taxon>Bacteria</taxon>
        <taxon>Bacillati</taxon>
        <taxon>Bacillota</taxon>
        <taxon>Bacilli</taxon>
        <taxon>Bacillales</taxon>
        <taxon>Bacillaceae</taxon>
        <taxon>Lysinibacillus</taxon>
    </lineage>
</organism>
<dbReference type="EMBL" id="JAMDLZ010000008">
    <property type="protein sequence ID" value="MCY9546496.1"/>
    <property type="molecule type" value="Genomic_DNA"/>
</dbReference>
<evidence type="ECO:0000313" key="2">
    <source>
        <dbReference type="Proteomes" id="UP001527052"/>
    </source>
</evidence>
<accession>A0ABT4EQB7</accession>
<dbReference type="RefSeq" id="WP_268636749.1">
    <property type="nucleotide sequence ID" value="NZ_JAMDLZ010000008.1"/>
</dbReference>
<comment type="caution">
    <text evidence="1">The sequence shown here is derived from an EMBL/GenBank/DDBJ whole genome shotgun (WGS) entry which is preliminary data.</text>
</comment>
<proteinExistence type="predicted"/>
<reference evidence="1 2" key="1">
    <citation type="submission" date="2022-05" db="EMBL/GenBank/DDBJ databases">
        <title>Genome Sequencing of Bee-Associated Microbes.</title>
        <authorList>
            <person name="Dunlap C."/>
        </authorList>
    </citation>
    <scope>NUCLEOTIDE SEQUENCE [LARGE SCALE GENOMIC DNA]</scope>
    <source>
        <strain evidence="1 2">NRRL BD-083</strain>
    </source>
</reference>
<keyword evidence="2" id="KW-1185">Reference proteome</keyword>
<sequence length="61" mass="7343">MDDLLSVKEVTERMRKSEDTIKITSIRKILYRFRNITYYETILKSMKNGARYFIGECIQTM</sequence>
<protein>
    <submittedName>
        <fullName evidence="1">Uncharacterized protein</fullName>
    </submittedName>
</protein>
<dbReference type="Proteomes" id="UP001527052">
    <property type="component" value="Unassembled WGS sequence"/>
</dbReference>
<gene>
    <name evidence="1" type="ORF">M5W82_05985</name>
</gene>